<accession>K1QFF8</accession>
<dbReference type="HOGENOM" id="CLU_2160826_0_0_1"/>
<dbReference type="EMBL" id="JH817040">
    <property type="protein sequence ID" value="EKC32588.1"/>
    <property type="molecule type" value="Genomic_DNA"/>
</dbReference>
<gene>
    <name evidence="1" type="ORF">CGI_10008194</name>
</gene>
<proteinExistence type="predicted"/>
<dbReference type="AlphaFoldDB" id="K1QFF8"/>
<reference evidence="1" key="1">
    <citation type="journal article" date="2012" name="Nature">
        <title>The oyster genome reveals stress adaptation and complexity of shell formation.</title>
        <authorList>
            <person name="Zhang G."/>
            <person name="Fang X."/>
            <person name="Guo X."/>
            <person name="Li L."/>
            <person name="Luo R."/>
            <person name="Xu F."/>
            <person name="Yang P."/>
            <person name="Zhang L."/>
            <person name="Wang X."/>
            <person name="Qi H."/>
            <person name="Xiong Z."/>
            <person name="Que H."/>
            <person name="Xie Y."/>
            <person name="Holland P.W."/>
            <person name="Paps J."/>
            <person name="Zhu Y."/>
            <person name="Wu F."/>
            <person name="Chen Y."/>
            <person name="Wang J."/>
            <person name="Peng C."/>
            <person name="Meng J."/>
            <person name="Yang L."/>
            <person name="Liu J."/>
            <person name="Wen B."/>
            <person name="Zhang N."/>
            <person name="Huang Z."/>
            <person name="Zhu Q."/>
            <person name="Feng Y."/>
            <person name="Mount A."/>
            <person name="Hedgecock D."/>
            <person name="Xu Z."/>
            <person name="Liu Y."/>
            <person name="Domazet-Loso T."/>
            <person name="Du Y."/>
            <person name="Sun X."/>
            <person name="Zhang S."/>
            <person name="Liu B."/>
            <person name="Cheng P."/>
            <person name="Jiang X."/>
            <person name="Li J."/>
            <person name="Fan D."/>
            <person name="Wang W."/>
            <person name="Fu W."/>
            <person name="Wang T."/>
            <person name="Wang B."/>
            <person name="Zhang J."/>
            <person name="Peng Z."/>
            <person name="Li Y."/>
            <person name="Li N."/>
            <person name="Wang J."/>
            <person name="Chen M."/>
            <person name="He Y."/>
            <person name="Tan F."/>
            <person name="Song X."/>
            <person name="Zheng Q."/>
            <person name="Huang R."/>
            <person name="Yang H."/>
            <person name="Du X."/>
            <person name="Chen L."/>
            <person name="Yang M."/>
            <person name="Gaffney P.M."/>
            <person name="Wang S."/>
            <person name="Luo L."/>
            <person name="She Z."/>
            <person name="Ming Y."/>
            <person name="Huang W."/>
            <person name="Zhang S."/>
            <person name="Huang B."/>
            <person name="Zhang Y."/>
            <person name="Qu T."/>
            <person name="Ni P."/>
            <person name="Miao G."/>
            <person name="Wang J."/>
            <person name="Wang Q."/>
            <person name="Steinberg C.E."/>
            <person name="Wang H."/>
            <person name="Li N."/>
            <person name="Qian L."/>
            <person name="Zhang G."/>
            <person name="Li Y."/>
            <person name="Yang H."/>
            <person name="Liu X."/>
            <person name="Wang J."/>
            <person name="Yin Y."/>
            <person name="Wang J."/>
        </authorList>
    </citation>
    <scope>NUCLEOTIDE SEQUENCE [LARGE SCALE GENOMIC DNA]</scope>
    <source>
        <strain evidence="1">05x7-T-G4-1.051#20</strain>
    </source>
</reference>
<evidence type="ECO:0000313" key="1">
    <source>
        <dbReference type="EMBL" id="EKC32588.1"/>
    </source>
</evidence>
<name>K1QFF8_MAGGI</name>
<sequence length="111" mass="12654">MTDLQDELMGLEDEFNRLQESINKSRSKAARDSGLPENMRNSTEDQDYLEQGARPKNIGGIILYVLANYWNVIVLLTLRAERRQMHAGCTSGALVCCSITNYHHKEAKIFH</sequence>
<dbReference type="InParanoid" id="K1QFF8"/>
<organism evidence="1">
    <name type="scientific">Magallana gigas</name>
    <name type="common">Pacific oyster</name>
    <name type="synonym">Crassostrea gigas</name>
    <dbReference type="NCBI Taxonomy" id="29159"/>
    <lineage>
        <taxon>Eukaryota</taxon>
        <taxon>Metazoa</taxon>
        <taxon>Spiralia</taxon>
        <taxon>Lophotrochozoa</taxon>
        <taxon>Mollusca</taxon>
        <taxon>Bivalvia</taxon>
        <taxon>Autobranchia</taxon>
        <taxon>Pteriomorphia</taxon>
        <taxon>Ostreida</taxon>
        <taxon>Ostreoidea</taxon>
        <taxon>Ostreidae</taxon>
        <taxon>Magallana</taxon>
    </lineage>
</organism>
<protein>
    <submittedName>
        <fullName evidence="1">Uncharacterized protein</fullName>
    </submittedName>
</protein>